<organism evidence="1 2">
    <name type="scientific">Paenibacillus larvae subsp. pulvifaciens</name>
    <dbReference type="NCBI Taxonomy" id="1477"/>
    <lineage>
        <taxon>Bacteria</taxon>
        <taxon>Bacillati</taxon>
        <taxon>Bacillota</taxon>
        <taxon>Bacilli</taxon>
        <taxon>Bacillales</taxon>
        <taxon>Paenibacillaceae</taxon>
        <taxon>Paenibacillus</taxon>
    </lineage>
</organism>
<name>A0A1U9YU07_9BACL</name>
<proteinExistence type="predicted"/>
<reference evidence="1 2" key="1">
    <citation type="submission" date="2017-03" db="EMBL/GenBank/DDBJ databases">
        <title>Paenibacillus larvae genome sequencing.</title>
        <authorList>
            <person name="Dingman D.W."/>
        </authorList>
    </citation>
    <scope>NUCLEOTIDE SEQUENCE [LARGE SCALE GENOMIC DNA]</scope>
    <source>
        <strain evidence="1 2">SAG 10367</strain>
    </source>
</reference>
<sequence>MNYQKYGIDPAFVERIKMKMKNPQTKERVKQILEGATKADLQNRPKVAKLLGKISVVLGENLTAVQKNQIIDFVIAQKIDPGNTFHLIKLWGMFR</sequence>
<dbReference type="Proteomes" id="UP000192727">
    <property type="component" value="Chromosome"/>
</dbReference>
<evidence type="ECO:0000313" key="2">
    <source>
        <dbReference type="Proteomes" id="UP000192727"/>
    </source>
</evidence>
<dbReference type="InterPro" id="IPR025942">
    <property type="entry name" value="SpoVIF"/>
</dbReference>
<dbReference type="GeneID" id="64219490"/>
<protein>
    <submittedName>
        <fullName evidence="1">Serine/threonine protein kinase</fullName>
    </submittedName>
</protein>
<keyword evidence="1" id="KW-0418">Kinase</keyword>
<gene>
    <name evidence="1" type="ORF">B7C51_21365</name>
</gene>
<keyword evidence="1" id="KW-0808">Transferase</keyword>
<dbReference type="RefSeq" id="WP_024094354.1">
    <property type="nucleotide sequence ID" value="NZ_CP019794.1"/>
</dbReference>
<dbReference type="AlphaFoldDB" id="A0A1U9YU07"/>
<dbReference type="Pfam" id="PF14069">
    <property type="entry name" value="SpoVIF"/>
    <property type="match status" value="1"/>
</dbReference>
<dbReference type="GO" id="GO:0004674">
    <property type="term" value="F:protein serine/threonine kinase activity"/>
    <property type="evidence" value="ECO:0007669"/>
    <property type="project" value="UniProtKB-KW"/>
</dbReference>
<keyword evidence="1" id="KW-0723">Serine/threonine-protein kinase</keyword>
<dbReference type="EMBL" id="CP020557">
    <property type="protein sequence ID" value="ARF69838.1"/>
    <property type="molecule type" value="Genomic_DNA"/>
</dbReference>
<accession>A0A1U9YU07</accession>
<evidence type="ECO:0000313" key="1">
    <source>
        <dbReference type="EMBL" id="ARF69838.1"/>
    </source>
</evidence>